<evidence type="ECO:0000313" key="1">
    <source>
        <dbReference type="EMBL" id="KAJ1930775.1"/>
    </source>
</evidence>
<sequence length="101" mass="11425">DPNAHSWQSLLSRLLTVPLALLFGRPGSAVRILRLVAAKVARVVARRLRHLPAIQTILMLAYKHLRVYAMVCWTGAFLLYQANSAVMWSNLTAQWSRGIRM</sequence>
<reference evidence="1" key="1">
    <citation type="submission" date="2022-07" db="EMBL/GenBank/DDBJ databases">
        <title>Phylogenomic reconstructions and comparative analyses of Kickxellomycotina fungi.</title>
        <authorList>
            <person name="Reynolds N.K."/>
            <person name="Stajich J.E."/>
            <person name="Barry K."/>
            <person name="Grigoriev I.V."/>
            <person name="Crous P."/>
            <person name="Smith M.E."/>
        </authorList>
    </citation>
    <scope>NUCLEOTIDE SEQUENCE</scope>
    <source>
        <strain evidence="1">NRRL 5244</strain>
    </source>
</reference>
<dbReference type="Proteomes" id="UP001150603">
    <property type="component" value="Unassembled WGS sequence"/>
</dbReference>
<proteinExistence type="predicted"/>
<gene>
    <name evidence="1" type="ORF">FBU59_006945</name>
</gene>
<accession>A0ACC1IYD1</accession>
<protein>
    <submittedName>
        <fullName evidence="1">Uncharacterized protein</fullName>
    </submittedName>
</protein>
<name>A0ACC1IYD1_9FUNG</name>
<dbReference type="EMBL" id="JANBPW010006360">
    <property type="protein sequence ID" value="KAJ1930775.1"/>
    <property type="molecule type" value="Genomic_DNA"/>
</dbReference>
<organism evidence="1 2">
    <name type="scientific">Linderina macrospora</name>
    <dbReference type="NCBI Taxonomy" id="4868"/>
    <lineage>
        <taxon>Eukaryota</taxon>
        <taxon>Fungi</taxon>
        <taxon>Fungi incertae sedis</taxon>
        <taxon>Zoopagomycota</taxon>
        <taxon>Kickxellomycotina</taxon>
        <taxon>Kickxellomycetes</taxon>
        <taxon>Kickxellales</taxon>
        <taxon>Kickxellaceae</taxon>
        <taxon>Linderina</taxon>
    </lineage>
</organism>
<feature type="non-terminal residue" evidence="1">
    <location>
        <position position="1"/>
    </location>
</feature>
<evidence type="ECO:0000313" key="2">
    <source>
        <dbReference type="Proteomes" id="UP001150603"/>
    </source>
</evidence>
<keyword evidence="2" id="KW-1185">Reference proteome</keyword>
<comment type="caution">
    <text evidence="1">The sequence shown here is derived from an EMBL/GenBank/DDBJ whole genome shotgun (WGS) entry which is preliminary data.</text>
</comment>